<feature type="domain" description="YoaP-like" evidence="1">
    <location>
        <begin position="21"/>
        <end position="45"/>
    </location>
</feature>
<evidence type="ECO:0000313" key="3">
    <source>
        <dbReference type="Proteomes" id="UP000461768"/>
    </source>
</evidence>
<dbReference type="EMBL" id="WAGX01000004">
    <property type="protein sequence ID" value="KAB1440203.1"/>
    <property type="molecule type" value="Genomic_DNA"/>
</dbReference>
<dbReference type="AlphaFoldDB" id="A0A7V7UHQ0"/>
<accession>A0A7V7UHQ0</accession>
<dbReference type="RefSeq" id="WP_151143685.1">
    <property type="nucleotide sequence ID" value="NZ_WAGX01000004.1"/>
</dbReference>
<evidence type="ECO:0000313" key="2">
    <source>
        <dbReference type="EMBL" id="KAB1440203.1"/>
    </source>
</evidence>
<dbReference type="InterPro" id="IPR025685">
    <property type="entry name" value="YoaP-like_dom"/>
</dbReference>
<comment type="caution">
    <text evidence="2">The sequence shown here is derived from an EMBL/GenBank/DDBJ whole genome shotgun (WGS) entry which is preliminary data.</text>
</comment>
<reference evidence="2 3" key="1">
    <citation type="submission" date="2019-09" db="EMBL/GenBank/DDBJ databases">
        <authorList>
            <person name="Valk L.C."/>
        </authorList>
    </citation>
    <scope>NUCLEOTIDE SEQUENCE [LARGE SCALE GENOMIC DNA]</scope>
    <source>
        <strain evidence="2">GalUA</strain>
    </source>
</reference>
<reference evidence="2 3" key="2">
    <citation type="submission" date="2020-02" db="EMBL/GenBank/DDBJ databases">
        <title>Candidatus Galacturonibacter soehngenii shows hetero-acetogenic catabolism of galacturonic acid but lacks a canonical carbon monoxide dehydrogenase/acetyl-CoA synthase complex.</title>
        <authorList>
            <person name="Diender M."/>
            <person name="Stouten G.R."/>
            <person name="Petersen J.F."/>
            <person name="Nielsen P.H."/>
            <person name="Dueholm M.S."/>
            <person name="Pronk J.T."/>
            <person name="Van Loosdrecht M.C.M."/>
        </authorList>
    </citation>
    <scope>NUCLEOTIDE SEQUENCE [LARGE SCALE GENOMIC DNA]</scope>
    <source>
        <strain evidence="2">GalUA</strain>
    </source>
</reference>
<sequence length="46" mass="5504">MKEEENRYGFYSNYQTKSCYVPTPFTSFCLFYNGNFVTNEILTKNN</sequence>
<dbReference type="Proteomes" id="UP000461768">
    <property type="component" value="Unassembled WGS sequence"/>
</dbReference>
<gene>
    <name evidence="2" type="ORF">F7O84_04290</name>
</gene>
<name>A0A7V7UHQ0_9FIRM</name>
<dbReference type="Pfam" id="PF14268">
    <property type="entry name" value="YoaP"/>
    <property type="match status" value="1"/>
</dbReference>
<proteinExistence type="predicted"/>
<protein>
    <recommendedName>
        <fullName evidence="1">YoaP-like domain-containing protein</fullName>
    </recommendedName>
</protein>
<organism evidence="2 3">
    <name type="scientific">Candidatus Galacturonatibacter soehngenii</name>
    <dbReference type="NCBI Taxonomy" id="2307010"/>
    <lineage>
        <taxon>Bacteria</taxon>
        <taxon>Bacillati</taxon>
        <taxon>Bacillota</taxon>
        <taxon>Clostridia</taxon>
        <taxon>Lachnospirales</taxon>
        <taxon>Lachnospiraceae</taxon>
        <taxon>Candidatus Galacturonatibacter</taxon>
    </lineage>
</organism>
<keyword evidence="3" id="KW-1185">Reference proteome</keyword>
<evidence type="ECO:0000259" key="1">
    <source>
        <dbReference type="Pfam" id="PF14268"/>
    </source>
</evidence>